<dbReference type="RefSeq" id="WP_182686726.1">
    <property type="nucleotide sequence ID" value="NZ_JACHTF010000008.1"/>
</dbReference>
<dbReference type="GO" id="GO:0006535">
    <property type="term" value="P:cysteine biosynthetic process from serine"/>
    <property type="evidence" value="ECO:0007669"/>
    <property type="project" value="InterPro"/>
</dbReference>
<sequence>MNGNMGTIIDTRQGGSTMFDTLRQDFARYHRVALADSPRFARLRAACTHGFLAVCVYRFGRWTQTLRPRALAIPFKILHRLLHIPTELLLGISIPGNATIGPGLYIGHFGGIFLHGDAGRNLSVGQGVTLGFKGAGKSTRWPRIGDDVYIGTGAKVIGDVSIGDGVVIGANTVVTKDVPARMRVVGAAIRMSPLPTANPEAGDE</sequence>
<dbReference type="InterPro" id="IPR045304">
    <property type="entry name" value="LbH_SAT"/>
</dbReference>
<evidence type="ECO:0000256" key="4">
    <source>
        <dbReference type="ARBA" id="ARBA00023315"/>
    </source>
</evidence>
<keyword evidence="4 5" id="KW-0012">Acyltransferase</keyword>
<dbReference type="SUPFAM" id="SSF51161">
    <property type="entry name" value="Trimeric LpxA-like enzymes"/>
    <property type="match status" value="1"/>
</dbReference>
<dbReference type="EC" id="2.3.1.30" evidence="5"/>
<dbReference type="Pfam" id="PF00132">
    <property type="entry name" value="Hexapep"/>
    <property type="match status" value="1"/>
</dbReference>
<dbReference type="GO" id="GO:0009001">
    <property type="term" value="F:serine O-acetyltransferase activity"/>
    <property type="evidence" value="ECO:0007669"/>
    <property type="project" value="UniProtKB-EC"/>
</dbReference>
<keyword evidence="7" id="KW-1185">Reference proteome</keyword>
<dbReference type="GO" id="GO:0005737">
    <property type="term" value="C:cytoplasm"/>
    <property type="evidence" value="ECO:0007669"/>
    <property type="project" value="InterPro"/>
</dbReference>
<organism evidence="6 7">
    <name type="scientific">Marilutibacter spongiae</name>
    <dbReference type="NCBI Taxonomy" id="2025720"/>
    <lineage>
        <taxon>Bacteria</taxon>
        <taxon>Pseudomonadati</taxon>
        <taxon>Pseudomonadota</taxon>
        <taxon>Gammaproteobacteria</taxon>
        <taxon>Lysobacterales</taxon>
        <taxon>Lysobacteraceae</taxon>
        <taxon>Marilutibacter</taxon>
    </lineage>
</organism>
<evidence type="ECO:0000256" key="1">
    <source>
        <dbReference type="ARBA" id="ARBA00007274"/>
    </source>
</evidence>
<evidence type="ECO:0000313" key="7">
    <source>
        <dbReference type="Proteomes" id="UP000523196"/>
    </source>
</evidence>
<evidence type="ECO:0000256" key="3">
    <source>
        <dbReference type="ARBA" id="ARBA00022737"/>
    </source>
</evidence>
<dbReference type="CDD" id="cd03354">
    <property type="entry name" value="LbH_SAT"/>
    <property type="match status" value="1"/>
</dbReference>
<reference evidence="6 7" key="1">
    <citation type="submission" date="2020-08" db="EMBL/GenBank/DDBJ databases">
        <authorList>
            <person name="Xu S."/>
            <person name="Li A."/>
        </authorList>
    </citation>
    <scope>NUCLEOTIDE SEQUENCE [LARGE SCALE GENOMIC DNA]</scope>
    <source>
        <strain evidence="6 7">119BY6-57</strain>
    </source>
</reference>
<comment type="catalytic activity">
    <reaction evidence="5">
        <text>L-serine + acetyl-CoA = O-acetyl-L-serine + CoA</text>
        <dbReference type="Rhea" id="RHEA:24560"/>
        <dbReference type="ChEBI" id="CHEBI:33384"/>
        <dbReference type="ChEBI" id="CHEBI:57287"/>
        <dbReference type="ChEBI" id="CHEBI:57288"/>
        <dbReference type="ChEBI" id="CHEBI:58340"/>
        <dbReference type="EC" id="2.3.1.30"/>
    </reaction>
</comment>
<dbReference type="EMBL" id="JACHTF010000008">
    <property type="protein sequence ID" value="MBB1060606.1"/>
    <property type="molecule type" value="Genomic_DNA"/>
</dbReference>
<dbReference type="InterPro" id="IPR011004">
    <property type="entry name" value="Trimer_LpxA-like_sf"/>
</dbReference>
<evidence type="ECO:0000256" key="2">
    <source>
        <dbReference type="ARBA" id="ARBA00022679"/>
    </source>
</evidence>
<proteinExistence type="inferred from homology"/>
<evidence type="ECO:0000313" key="6">
    <source>
        <dbReference type="EMBL" id="MBB1060606.1"/>
    </source>
</evidence>
<evidence type="ECO:0000256" key="5">
    <source>
        <dbReference type="PIRNR" id="PIRNR000441"/>
    </source>
</evidence>
<dbReference type="AlphaFoldDB" id="A0A7W3TLX1"/>
<dbReference type="PANTHER" id="PTHR42811">
    <property type="entry name" value="SERINE ACETYLTRANSFERASE"/>
    <property type="match status" value="1"/>
</dbReference>
<dbReference type="InterPro" id="IPR018357">
    <property type="entry name" value="Hexapep_transf_CS"/>
</dbReference>
<dbReference type="Proteomes" id="UP000523196">
    <property type="component" value="Unassembled WGS sequence"/>
</dbReference>
<dbReference type="InterPro" id="IPR001451">
    <property type="entry name" value="Hexapep"/>
</dbReference>
<comment type="similarity">
    <text evidence="1 5">Belongs to the transferase hexapeptide repeat family.</text>
</comment>
<dbReference type="InterPro" id="IPR005881">
    <property type="entry name" value="Ser_O-AcTrfase"/>
</dbReference>
<gene>
    <name evidence="6" type="ORF">H4F98_08470</name>
</gene>
<dbReference type="PIRSF" id="PIRSF000441">
    <property type="entry name" value="CysE"/>
    <property type="match status" value="1"/>
</dbReference>
<dbReference type="Gene3D" id="2.160.10.10">
    <property type="entry name" value="Hexapeptide repeat proteins"/>
    <property type="match status" value="1"/>
</dbReference>
<accession>A0A7W3TLX1</accession>
<comment type="caution">
    <text evidence="6">The sequence shown here is derived from an EMBL/GenBank/DDBJ whole genome shotgun (WGS) entry which is preliminary data.</text>
</comment>
<protein>
    <recommendedName>
        <fullName evidence="5">Serine acetyltransferase</fullName>
        <ecNumber evidence="5">2.3.1.30</ecNumber>
    </recommendedName>
</protein>
<keyword evidence="2 5" id="KW-0808">Transferase</keyword>
<keyword evidence="3" id="KW-0677">Repeat</keyword>
<name>A0A7W3TLX1_9GAMM</name>
<dbReference type="PROSITE" id="PS00101">
    <property type="entry name" value="HEXAPEP_TRANSFERASES"/>
    <property type="match status" value="1"/>
</dbReference>